<dbReference type="InterPro" id="IPR052626">
    <property type="entry name" value="SWT1_Regulator"/>
</dbReference>
<evidence type="ECO:0000259" key="2">
    <source>
        <dbReference type="SMART" id="SM00670"/>
    </source>
</evidence>
<dbReference type="PhylomeDB" id="A0A060TBY3"/>
<accession>A0A060TBY3</accession>
<dbReference type="PANTHER" id="PTHR16161">
    <property type="entry name" value="TRANSCRIPTIONAL PROTEIN SWT1"/>
    <property type="match status" value="1"/>
</dbReference>
<dbReference type="AlphaFoldDB" id="A0A060TBY3"/>
<dbReference type="SUPFAM" id="SSF88723">
    <property type="entry name" value="PIN domain-like"/>
    <property type="match status" value="1"/>
</dbReference>
<name>A0A060TBY3_BLAAD</name>
<dbReference type="InterPro" id="IPR002716">
    <property type="entry name" value="PIN_dom"/>
</dbReference>
<organism evidence="3">
    <name type="scientific">Blastobotrys adeninivorans</name>
    <name type="common">Yeast</name>
    <name type="synonym">Arxula adeninivorans</name>
    <dbReference type="NCBI Taxonomy" id="409370"/>
    <lineage>
        <taxon>Eukaryota</taxon>
        <taxon>Fungi</taxon>
        <taxon>Dikarya</taxon>
        <taxon>Ascomycota</taxon>
        <taxon>Saccharomycotina</taxon>
        <taxon>Dipodascomycetes</taxon>
        <taxon>Dipodascales</taxon>
        <taxon>Trichomonascaceae</taxon>
        <taxon>Blastobotrys</taxon>
    </lineage>
</organism>
<evidence type="ECO:0000313" key="3">
    <source>
        <dbReference type="EMBL" id="CDP36412.1"/>
    </source>
</evidence>
<feature type="domain" description="PIN" evidence="2">
    <location>
        <begin position="46"/>
        <end position="165"/>
    </location>
</feature>
<feature type="region of interest" description="Disordered" evidence="1">
    <location>
        <begin position="233"/>
        <end position="255"/>
    </location>
</feature>
<protein>
    <submittedName>
        <fullName evidence="3">ARAD1B12408p</fullName>
    </submittedName>
</protein>
<proteinExistence type="predicted"/>
<dbReference type="SMART" id="SM00670">
    <property type="entry name" value="PINc"/>
    <property type="match status" value="1"/>
</dbReference>
<dbReference type="Gene3D" id="3.40.50.1010">
    <property type="entry name" value="5'-nuclease"/>
    <property type="match status" value="1"/>
</dbReference>
<dbReference type="PANTHER" id="PTHR16161:SF0">
    <property type="entry name" value="TRANSCRIPTIONAL PROTEIN SWT1"/>
    <property type="match status" value="1"/>
</dbReference>
<dbReference type="Pfam" id="PF13638">
    <property type="entry name" value="PIN_4"/>
    <property type="match status" value="1"/>
</dbReference>
<dbReference type="GO" id="GO:0004540">
    <property type="term" value="F:RNA nuclease activity"/>
    <property type="evidence" value="ECO:0007669"/>
    <property type="project" value="UniProtKB-ARBA"/>
</dbReference>
<dbReference type="EMBL" id="HG937692">
    <property type="protein sequence ID" value="CDP36412.1"/>
    <property type="molecule type" value="Genomic_DNA"/>
</dbReference>
<evidence type="ECO:0000256" key="1">
    <source>
        <dbReference type="SAM" id="MobiDB-lite"/>
    </source>
</evidence>
<dbReference type="GO" id="GO:0005634">
    <property type="term" value="C:nucleus"/>
    <property type="evidence" value="ECO:0007669"/>
    <property type="project" value="TreeGrafter"/>
</dbReference>
<dbReference type="CDD" id="cd18727">
    <property type="entry name" value="PIN_Swt1-like"/>
    <property type="match status" value="1"/>
</dbReference>
<reference evidence="3" key="2">
    <citation type="submission" date="2014-06" db="EMBL/GenBank/DDBJ databases">
        <title>The complete genome of Blastobotrys (Arxula) adeninivorans LS3 - a yeast of biotechnological interest.</title>
        <authorList>
            <person name="Kunze G."/>
            <person name="Gaillardin C."/>
            <person name="Czernicka M."/>
            <person name="Durrens P."/>
            <person name="Martin T."/>
            <person name="Boer E."/>
            <person name="Gabaldon T."/>
            <person name="Cruz J."/>
            <person name="Talla E."/>
            <person name="Marck C."/>
            <person name="Goffeau A."/>
            <person name="Barbe V."/>
            <person name="Baret P."/>
            <person name="Baronian K."/>
            <person name="Beier S."/>
            <person name="Bleykasten C."/>
            <person name="Bode R."/>
            <person name="Casaregola S."/>
            <person name="Despons L."/>
            <person name="Fairhead C."/>
            <person name="Giersberg M."/>
            <person name="Gierski P."/>
            <person name="Hahnel U."/>
            <person name="Hartmann A."/>
            <person name="Jankowska D."/>
            <person name="Jubin C."/>
            <person name="Jung P."/>
            <person name="Lafontaine I."/>
            <person name="Leh-Louis V."/>
            <person name="Lemaire M."/>
            <person name="Marcet-Houben M."/>
            <person name="Mascher M."/>
            <person name="Morel G."/>
            <person name="Richard G.-F."/>
            <person name="Riechen J."/>
            <person name="Sacerdot C."/>
            <person name="Sarkar A."/>
            <person name="Savel G."/>
            <person name="Schacherer J."/>
            <person name="Sherman D."/>
            <person name="Straub M.-L."/>
            <person name="Stein N."/>
            <person name="Thierry A."/>
            <person name="Trautwein-Schult A."/>
            <person name="Westhof E."/>
            <person name="Worch S."/>
            <person name="Dujon B."/>
            <person name="Souciet J.-L."/>
            <person name="Wincker P."/>
            <person name="Scholz U."/>
            <person name="Neuveglise N."/>
        </authorList>
    </citation>
    <scope>NUCLEOTIDE SEQUENCE</scope>
    <source>
        <strain evidence="3">LS3</strain>
    </source>
</reference>
<reference evidence="3" key="1">
    <citation type="submission" date="2014-02" db="EMBL/GenBank/DDBJ databases">
        <authorList>
            <person name="Genoscope - CEA"/>
        </authorList>
    </citation>
    <scope>NUCLEOTIDE SEQUENCE</scope>
    <source>
        <strain evidence="3">LS3</strain>
    </source>
</reference>
<gene>
    <name evidence="3" type="ORF">GNLVRS02_ARAD1B12408g</name>
</gene>
<dbReference type="InterPro" id="IPR029060">
    <property type="entry name" value="PIN-like_dom_sf"/>
</dbReference>
<sequence>MWEAVNDAVAHQRATNPVSPLSHNKTADVSQHVTRNFTTPDISSPFFLVVDTNFMVSHLDLVKEIRALLERQNLPKRAIVVPWVVVQELDGLKAKSSVTHLARAANTWIYETLANRNAWVVGQKLTEIEDLSLKGDDAILDCCRYFQTKYNALTVILSNDRNLCAKSLIHEVRTVSYAEGMTADQIVQVVSAEADRISGTHTVLPTHQNVGHAGEDAMDISADMDIDMMSDGGDTGEWSQDQETVTPGDIEKVEPEGPLMKKSKILHGPDDELTKASQSTNPIELELLTESIITSNLSECIDHQMNKLFDMAEQKYFKYSKDNIQSIRDVAEFVKRFSISALSDVVPISVLKRCEDRNPSFRQTIDNFGALWMYLSKGFQDTNQVKQTLKTLDERMEELQAKSNQGP</sequence>